<evidence type="ECO:0000256" key="2">
    <source>
        <dbReference type="ARBA" id="ARBA00022801"/>
    </source>
</evidence>
<dbReference type="GO" id="GO:0003676">
    <property type="term" value="F:nucleic acid binding"/>
    <property type="evidence" value="ECO:0007669"/>
    <property type="project" value="InterPro"/>
</dbReference>
<dbReference type="SUPFAM" id="SSF53098">
    <property type="entry name" value="Ribonuclease H-like"/>
    <property type="match status" value="1"/>
</dbReference>
<dbReference type="Gene3D" id="3.30.420.10">
    <property type="entry name" value="Ribonuclease H-like superfamily/Ribonuclease H"/>
    <property type="match status" value="1"/>
</dbReference>
<gene>
    <name evidence="5" type="ORF">GNP35_09685</name>
</gene>
<reference evidence="5 6" key="1">
    <citation type="submission" date="2019-11" db="EMBL/GenBank/DDBJ databases">
        <title>P. haliotis isolates from Z. marina roots.</title>
        <authorList>
            <person name="Cohen M."/>
            <person name="Jospin G."/>
            <person name="Eisen J.A."/>
            <person name="Coil D.A."/>
        </authorList>
    </citation>
    <scope>NUCLEOTIDE SEQUENCE [LARGE SCALE GENOMIC DNA]</scope>
    <source>
        <strain evidence="5 6">UCD-MCMsp1aY</strain>
    </source>
</reference>
<evidence type="ECO:0000313" key="5">
    <source>
        <dbReference type="EMBL" id="MUH72737.1"/>
    </source>
</evidence>
<sequence>MMNLKNFFTPQKQKFEQQRQALNEQFKDMLAHTLPDEDLADLETDIYAGIRAYLSTPLPDLTTPLIELPMVAVDFETTGLDANRNKLLSVGCVNMLGNQIKLAQRYHQVIDVEQQLEHDNVCIHQITEQESQQGESLELVVNDLLLKLAGKVMLVHFNKIERHFLTKACLHLYGIKPPFVMVDTLLLANQSLRKKGFIIEPRDLTLKNLRQRFYLPNHTAHNALGDAIATAELYLAMMSQRDLTSLTLKDVI</sequence>
<protein>
    <submittedName>
        <fullName evidence="5">DNA polymerase III subunit epsilon</fullName>
    </submittedName>
</protein>
<dbReference type="Proteomes" id="UP000439994">
    <property type="component" value="Unassembled WGS sequence"/>
</dbReference>
<feature type="domain" description="Exonuclease" evidence="4">
    <location>
        <begin position="69"/>
        <end position="243"/>
    </location>
</feature>
<keyword evidence="3" id="KW-0269">Exonuclease</keyword>
<evidence type="ECO:0000259" key="4">
    <source>
        <dbReference type="SMART" id="SM00479"/>
    </source>
</evidence>
<dbReference type="Pfam" id="PF00929">
    <property type="entry name" value="RNase_T"/>
    <property type="match status" value="1"/>
</dbReference>
<evidence type="ECO:0000313" key="6">
    <source>
        <dbReference type="Proteomes" id="UP000439994"/>
    </source>
</evidence>
<dbReference type="PANTHER" id="PTHR30231">
    <property type="entry name" value="DNA POLYMERASE III SUBUNIT EPSILON"/>
    <property type="match status" value="1"/>
</dbReference>
<dbReference type="GO" id="GO:0005829">
    <property type="term" value="C:cytosol"/>
    <property type="evidence" value="ECO:0007669"/>
    <property type="project" value="TreeGrafter"/>
</dbReference>
<evidence type="ECO:0000256" key="3">
    <source>
        <dbReference type="ARBA" id="ARBA00022839"/>
    </source>
</evidence>
<dbReference type="EMBL" id="WOCD01000003">
    <property type="protein sequence ID" value="MUH72737.1"/>
    <property type="molecule type" value="Genomic_DNA"/>
</dbReference>
<organism evidence="5 6">
    <name type="scientific">Psychrosphaera haliotis</name>
    <dbReference type="NCBI Taxonomy" id="555083"/>
    <lineage>
        <taxon>Bacteria</taxon>
        <taxon>Pseudomonadati</taxon>
        <taxon>Pseudomonadota</taxon>
        <taxon>Gammaproteobacteria</taxon>
        <taxon>Alteromonadales</taxon>
        <taxon>Pseudoalteromonadaceae</taxon>
        <taxon>Psychrosphaera</taxon>
    </lineage>
</organism>
<dbReference type="InterPro" id="IPR036397">
    <property type="entry name" value="RNaseH_sf"/>
</dbReference>
<dbReference type="SMART" id="SM00479">
    <property type="entry name" value="EXOIII"/>
    <property type="match status" value="1"/>
</dbReference>
<comment type="caution">
    <text evidence="5">The sequence shown here is derived from an EMBL/GenBank/DDBJ whole genome shotgun (WGS) entry which is preliminary data.</text>
</comment>
<evidence type="ECO:0000256" key="1">
    <source>
        <dbReference type="ARBA" id="ARBA00022722"/>
    </source>
</evidence>
<dbReference type="InterPro" id="IPR012337">
    <property type="entry name" value="RNaseH-like_sf"/>
</dbReference>
<keyword evidence="2" id="KW-0378">Hydrolase</keyword>
<keyword evidence="6" id="KW-1185">Reference proteome</keyword>
<keyword evidence="1" id="KW-0540">Nuclease</keyword>
<dbReference type="InterPro" id="IPR013520">
    <property type="entry name" value="Ribonucl_H"/>
</dbReference>
<dbReference type="GO" id="GO:0008408">
    <property type="term" value="F:3'-5' exonuclease activity"/>
    <property type="evidence" value="ECO:0007669"/>
    <property type="project" value="TreeGrafter"/>
</dbReference>
<dbReference type="AlphaFoldDB" id="A0A6N8FC59"/>
<proteinExistence type="predicted"/>
<dbReference type="GO" id="GO:0006259">
    <property type="term" value="P:DNA metabolic process"/>
    <property type="evidence" value="ECO:0007669"/>
    <property type="project" value="UniProtKB-ARBA"/>
</dbReference>
<accession>A0A6N8FC59</accession>
<name>A0A6N8FC59_9GAMM</name>
<dbReference type="PANTHER" id="PTHR30231:SF4">
    <property type="entry name" value="PROTEIN NEN2"/>
    <property type="match status" value="1"/>
</dbReference>
<dbReference type="OrthoDB" id="5497329at2"/>
<dbReference type="CDD" id="cd06127">
    <property type="entry name" value="DEDDh"/>
    <property type="match status" value="1"/>
</dbReference>